<name>A0A9P8CDB0_9HELO</name>
<accession>A0A9P8CDB0</accession>
<dbReference type="AlphaFoldDB" id="A0A9P8CDB0"/>
<dbReference type="Pfam" id="PF11917">
    <property type="entry name" value="DUF3435"/>
    <property type="match status" value="3"/>
</dbReference>
<dbReference type="PANTHER" id="PTHR37535">
    <property type="entry name" value="FLUG DOMAIN PROTEIN"/>
    <property type="match status" value="1"/>
</dbReference>
<sequence length="357" mass="39855">MANIPVFGKSIRTAHGTEISTDQALTYAILRSILKAIGILLGLLHILRAYCLRCGAGNAFNRICSSSIHSSSVVRYANSSGIDDVSNPLQNMMMQHADMRTFLNHYLSRRVMADTAAIVRALNPEDKSMRAACRLGRWINPDRPQELTMRRPFPSTRNLAFTNLSPKYPVQEIEKQLSGRKFTEGVKSALESSDDMPPAQRRLVETVMSLPGATLEEEFLRRNTAIDAVAAYCKFEKGGLRRGGKSARMVVSLPSPDTGSQVIAAMAEEQALKAAMISTFTERRPCGCFYCLGRECLSFEKRVYSFKTRGDLTQHFKRKHLSHINEGERPQCNACKIQLKNKMHFQNHALAIPVTVS</sequence>
<evidence type="ECO:0000313" key="1">
    <source>
        <dbReference type="EMBL" id="KAG9242863.1"/>
    </source>
</evidence>
<proteinExistence type="predicted"/>
<dbReference type="EMBL" id="MU254028">
    <property type="protein sequence ID" value="KAG9242863.1"/>
    <property type="molecule type" value="Genomic_DNA"/>
</dbReference>
<dbReference type="InterPro" id="IPR021842">
    <property type="entry name" value="DUF3435"/>
</dbReference>
<evidence type="ECO:0000313" key="2">
    <source>
        <dbReference type="Proteomes" id="UP000887226"/>
    </source>
</evidence>
<protein>
    <recommendedName>
        <fullName evidence="3">C2H2-type domain-containing protein</fullName>
    </recommendedName>
</protein>
<organism evidence="1 2">
    <name type="scientific">Calycina marina</name>
    <dbReference type="NCBI Taxonomy" id="1763456"/>
    <lineage>
        <taxon>Eukaryota</taxon>
        <taxon>Fungi</taxon>
        <taxon>Dikarya</taxon>
        <taxon>Ascomycota</taxon>
        <taxon>Pezizomycotina</taxon>
        <taxon>Leotiomycetes</taxon>
        <taxon>Helotiales</taxon>
        <taxon>Pezizellaceae</taxon>
        <taxon>Calycina</taxon>
    </lineage>
</organism>
<dbReference type="Proteomes" id="UP000887226">
    <property type="component" value="Unassembled WGS sequence"/>
</dbReference>
<comment type="caution">
    <text evidence="1">The sequence shown here is derived from an EMBL/GenBank/DDBJ whole genome shotgun (WGS) entry which is preliminary data.</text>
</comment>
<reference evidence="1" key="1">
    <citation type="journal article" date="2021" name="IMA Fungus">
        <title>Genomic characterization of three marine fungi, including Emericellopsis atlantica sp. nov. with signatures of a generalist lifestyle and marine biomass degradation.</title>
        <authorList>
            <person name="Hagestad O.C."/>
            <person name="Hou L."/>
            <person name="Andersen J.H."/>
            <person name="Hansen E.H."/>
            <person name="Altermark B."/>
            <person name="Li C."/>
            <person name="Kuhnert E."/>
            <person name="Cox R.J."/>
            <person name="Crous P.W."/>
            <person name="Spatafora J.W."/>
            <person name="Lail K."/>
            <person name="Amirebrahimi M."/>
            <person name="Lipzen A."/>
            <person name="Pangilinan J."/>
            <person name="Andreopoulos W."/>
            <person name="Hayes R.D."/>
            <person name="Ng V."/>
            <person name="Grigoriev I.V."/>
            <person name="Jackson S.A."/>
            <person name="Sutton T.D.S."/>
            <person name="Dobson A.D.W."/>
            <person name="Rama T."/>
        </authorList>
    </citation>
    <scope>NUCLEOTIDE SEQUENCE</scope>
    <source>
        <strain evidence="1">TRa3180A</strain>
    </source>
</reference>
<dbReference type="OrthoDB" id="3562345at2759"/>
<dbReference type="PANTHER" id="PTHR37535:SF2">
    <property type="entry name" value="FINGER DOMAIN PROTEIN, PUTATIVE (AFU_ORTHOLOGUE AFUA_6G09300)-RELATED"/>
    <property type="match status" value="1"/>
</dbReference>
<evidence type="ECO:0008006" key="3">
    <source>
        <dbReference type="Google" id="ProtNLM"/>
    </source>
</evidence>
<keyword evidence="2" id="KW-1185">Reference proteome</keyword>
<gene>
    <name evidence="1" type="ORF">BJ878DRAFT_577054</name>
</gene>